<evidence type="ECO:0000313" key="9">
    <source>
        <dbReference type="EMBL" id="KRK12258.1"/>
    </source>
</evidence>
<dbReference type="RefSeq" id="WP_010491444.1">
    <property type="nucleotide sequence ID" value="NZ_AZCT01000009.1"/>
</dbReference>
<dbReference type="AlphaFoldDB" id="A0A0R1EZ94"/>
<dbReference type="InterPro" id="IPR051537">
    <property type="entry name" value="DNA_Adenine_Mtase"/>
</dbReference>
<protein>
    <recommendedName>
        <fullName evidence="1">site-specific DNA-methyltransferase (adenine-specific)</fullName>
        <ecNumber evidence="1">2.1.1.72</ecNumber>
    </recommendedName>
</protein>
<dbReference type="GO" id="GO:0032259">
    <property type="term" value="P:methylation"/>
    <property type="evidence" value="ECO:0007669"/>
    <property type="project" value="UniProtKB-KW"/>
</dbReference>
<dbReference type="EMBL" id="AZCT01000009">
    <property type="protein sequence ID" value="KRK12258.1"/>
    <property type="molecule type" value="Genomic_DNA"/>
</dbReference>
<accession>A0A0R1EZ94</accession>
<dbReference type="PATRIC" id="fig|1423816.3.peg.3131"/>
<dbReference type="SUPFAM" id="SSF53335">
    <property type="entry name" value="S-adenosyl-L-methionine-dependent methyltransferases"/>
    <property type="match status" value="1"/>
</dbReference>
<comment type="caution">
    <text evidence="9">The sequence shown here is derived from an EMBL/GenBank/DDBJ whole genome shotgun (WGS) entry which is preliminary data.</text>
</comment>
<feature type="coiled-coil region" evidence="7">
    <location>
        <begin position="427"/>
        <end position="454"/>
    </location>
</feature>
<gene>
    <name evidence="9" type="ORF">FD51_GL003017</name>
</gene>
<evidence type="ECO:0000313" key="10">
    <source>
        <dbReference type="Proteomes" id="UP000051984"/>
    </source>
</evidence>
<sequence length="458" mass="51927">MSDSKNANVIEQRIWDTGNKYRGQFELESIITIWLDMIYLYTIKKEYAVLLEVDTVDLASLIKRLHDLAKTDKIQLAVVNDFDERVRHALLPRTNDENRLQVFNGIREDGIRLIREQCDRVSLMKILQQINIEFDPRMNGSHATPDSVNILMARIAGTQFSVSPHVTVYDPTAGIGGSLIAMRQVLDKSTKVKLVGQELNTQAYVRCSMMLDLTDNHATRHILANGDVLNQVGYSGGPKADIVITDPPYSVEWSPSDGLLESVPYSKIGVLPPKSKADFAFVLQGFSHLSEDGIMVIQLPHGILFRGGAEAKIRQYLLEQNYIDAVVGLSASLQYKTSVPTMLLVLRKNRMRKDVLFIDASDEVEKARRNNVIPESSIDTIVKTYENFRDVERYAHAATQDEILKNDFNLNIPRYVNKYIPPEIIPVSKLEERLADLKHESKKLDARAQRIMAKYRAE</sequence>
<feature type="domain" description="DNA methylase adenine-specific" evidence="8">
    <location>
        <begin position="139"/>
        <end position="418"/>
    </location>
</feature>
<dbReference type="InterPro" id="IPR003356">
    <property type="entry name" value="DNA_methylase_A-5"/>
</dbReference>
<dbReference type="InterPro" id="IPR029063">
    <property type="entry name" value="SAM-dependent_MTases_sf"/>
</dbReference>
<dbReference type="GO" id="GO:0009007">
    <property type="term" value="F:site-specific DNA-methyltransferase (adenine-specific) activity"/>
    <property type="evidence" value="ECO:0007669"/>
    <property type="project" value="UniProtKB-EC"/>
</dbReference>
<evidence type="ECO:0000256" key="5">
    <source>
        <dbReference type="ARBA" id="ARBA00022747"/>
    </source>
</evidence>
<keyword evidence="3" id="KW-0808">Transferase</keyword>
<proteinExistence type="predicted"/>
<evidence type="ECO:0000256" key="4">
    <source>
        <dbReference type="ARBA" id="ARBA00022691"/>
    </source>
</evidence>
<dbReference type="Gene3D" id="3.40.50.150">
    <property type="entry name" value="Vaccinia Virus protein VP39"/>
    <property type="match status" value="1"/>
</dbReference>
<evidence type="ECO:0000256" key="6">
    <source>
        <dbReference type="ARBA" id="ARBA00047942"/>
    </source>
</evidence>
<evidence type="ECO:0000256" key="2">
    <source>
        <dbReference type="ARBA" id="ARBA00022603"/>
    </source>
</evidence>
<dbReference type="PANTHER" id="PTHR42933">
    <property type="entry name" value="SLR6095 PROTEIN"/>
    <property type="match status" value="1"/>
</dbReference>
<dbReference type="Proteomes" id="UP000051984">
    <property type="component" value="Unassembled WGS sequence"/>
</dbReference>
<keyword evidence="7" id="KW-0175">Coiled coil</keyword>
<evidence type="ECO:0000256" key="3">
    <source>
        <dbReference type="ARBA" id="ARBA00022679"/>
    </source>
</evidence>
<dbReference type="GO" id="GO:0003677">
    <property type="term" value="F:DNA binding"/>
    <property type="evidence" value="ECO:0007669"/>
    <property type="project" value="InterPro"/>
</dbReference>
<dbReference type="EC" id="2.1.1.72" evidence="1"/>
<dbReference type="PANTHER" id="PTHR42933:SF1">
    <property type="entry name" value="SITE-SPECIFIC DNA-METHYLTRANSFERASE (ADENINE-SPECIFIC)"/>
    <property type="match status" value="1"/>
</dbReference>
<dbReference type="GO" id="GO:0009307">
    <property type="term" value="P:DNA restriction-modification system"/>
    <property type="evidence" value="ECO:0007669"/>
    <property type="project" value="UniProtKB-KW"/>
</dbReference>
<reference evidence="9 10" key="1">
    <citation type="journal article" date="2015" name="Genome Announc.">
        <title>Expanding the biotechnology potential of lactobacilli through comparative genomics of 213 strains and associated genera.</title>
        <authorList>
            <person name="Sun Z."/>
            <person name="Harris H.M."/>
            <person name="McCann A."/>
            <person name="Guo C."/>
            <person name="Argimon S."/>
            <person name="Zhang W."/>
            <person name="Yang X."/>
            <person name="Jeffery I.B."/>
            <person name="Cooney J.C."/>
            <person name="Kagawa T.F."/>
            <person name="Liu W."/>
            <person name="Song Y."/>
            <person name="Salvetti E."/>
            <person name="Wrobel A."/>
            <person name="Rasinkangas P."/>
            <person name="Parkhill J."/>
            <person name="Rea M.C."/>
            <person name="O'Sullivan O."/>
            <person name="Ritari J."/>
            <person name="Douillard F.P."/>
            <person name="Paul Ross R."/>
            <person name="Yang R."/>
            <person name="Briner A.E."/>
            <person name="Felis G.E."/>
            <person name="de Vos W.M."/>
            <person name="Barrangou R."/>
            <person name="Klaenhammer T.R."/>
            <person name="Caufield P.W."/>
            <person name="Cui Y."/>
            <person name="Zhang H."/>
            <person name="O'Toole P.W."/>
        </authorList>
    </citation>
    <scope>NUCLEOTIDE SEQUENCE [LARGE SCALE GENOMIC DNA]</scope>
    <source>
        <strain evidence="9 10">DSM 20178</strain>
    </source>
</reference>
<comment type="catalytic activity">
    <reaction evidence="6">
        <text>a 2'-deoxyadenosine in DNA + S-adenosyl-L-methionine = an N(6)-methyl-2'-deoxyadenosine in DNA + S-adenosyl-L-homocysteine + H(+)</text>
        <dbReference type="Rhea" id="RHEA:15197"/>
        <dbReference type="Rhea" id="RHEA-COMP:12418"/>
        <dbReference type="Rhea" id="RHEA-COMP:12419"/>
        <dbReference type="ChEBI" id="CHEBI:15378"/>
        <dbReference type="ChEBI" id="CHEBI:57856"/>
        <dbReference type="ChEBI" id="CHEBI:59789"/>
        <dbReference type="ChEBI" id="CHEBI:90615"/>
        <dbReference type="ChEBI" id="CHEBI:90616"/>
        <dbReference type="EC" id="2.1.1.72"/>
    </reaction>
</comment>
<dbReference type="PRINTS" id="PR00507">
    <property type="entry name" value="N12N6MTFRASE"/>
</dbReference>
<dbReference type="Pfam" id="PF02384">
    <property type="entry name" value="N6_Mtase"/>
    <property type="match status" value="1"/>
</dbReference>
<evidence type="ECO:0000256" key="7">
    <source>
        <dbReference type="SAM" id="Coils"/>
    </source>
</evidence>
<dbReference type="eggNOG" id="COG0286">
    <property type="taxonomic scope" value="Bacteria"/>
</dbReference>
<keyword evidence="2" id="KW-0489">Methyltransferase</keyword>
<dbReference type="GO" id="GO:0008170">
    <property type="term" value="F:N-methyltransferase activity"/>
    <property type="evidence" value="ECO:0007669"/>
    <property type="project" value="InterPro"/>
</dbReference>
<name>A0A0R1EZ94_LACZE</name>
<keyword evidence="5" id="KW-0680">Restriction system</keyword>
<dbReference type="InterPro" id="IPR002052">
    <property type="entry name" value="DNA_methylase_N6_adenine_CS"/>
</dbReference>
<organism evidence="9 10">
    <name type="scientific">Lacticaseibacillus zeae DSM 20178 = KCTC 3804</name>
    <dbReference type="NCBI Taxonomy" id="1423816"/>
    <lineage>
        <taxon>Bacteria</taxon>
        <taxon>Bacillati</taxon>
        <taxon>Bacillota</taxon>
        <taxon>Bacilli</taxon>
        <taxon>Lactobacillales</taxon>
        <taxon>Lactobacillaceae</taxon>
        <taxon>Lacticaseibacillus</taxon>
    </lineage>
</organism>
<keyword evidence="4" id="KW-0949">S-adenosyl-L-methionine</keyword>
<evidence type="ECO:0000259" key="8">
    <source>
        <dbReference type="Pfam" id="PF02384"/>
    </source>
</evidence>
<dbReference type="PROSITE" id="PS00092">
    <property type="entry name" value="N6_MTASE"/>
    <property type="match status" value="1"/>
</dbReference>
<evidence type="ECO:0000256" key="1">
    <source>
        <dbReference type="ARBA" id="ARBA00011900"/>
    </source>
</evidence>